<dbReference type="SMART" id="SM00903">
    <property type="entry name" value="Flavin_Reduct"/>
    <property type="match status" value="1"/>
</dbReference>
<dbReference type="GO" id="GO:0042602">
    <property type="term" value="F:riboflavin reductase (NADPH) activity"/>
    <property type="evidence" value="ECO:0007669"/>
    <property type="project" value="TreeGrafter"/>
</dbReference>
<dbReference type="GO" id="GO:0010181">
    <property type="term" value="F:FMN binding"/>
    <property type="evidence" value="ECO:0007669"/>
    <property type="project" value="InterPro"/>
</dbReference>
<evidence type="ECO:0000256" key="2">
    <source>
        <dbReference type="ARBA" id="ARBA00023002"/>
    </source>
</evidence>
<organism evidence="4 5">
    <name type="scientific">Pukyongiella litopenaei</name>
    <dbReference type="NCBI Taxonomy" id="2605946"/>
    <lineage>
        <taxon>Bacteria</taxon>
        <taxon>Pseudomonadati</taxon>
        <taxon>Pseudomonadota</taxon>
        <taxon>Alphaproteobacteria</taxon>
        <taxon>Rhodobacterales</taxon>
        <taxon>Paracoccaceae</taxon>
        <taxon>Pukyongiella</taxon>
    </lineage>
</organism>
<keyword evidence="2" id="KW-0560">Oxidoreductase</keyword>
<dbReference type="InterPro" id="IPR002563">
    <property type="entry name" value="Flavin_Rdtase-like_dom"/>
</dbReference>
<reference evidence="5" key="1">
    <citation type="submission" date="2018-03" db="EMBL/GenBank/DDBJ databases">
        <title>Genomic analysis of the strain SH-1 isolated from shrimp intestine.</title>
        <authorList>
            <person name="Kim Y.-S."/>
            <person name="Kim S.-E."/>
            <person name="Kim K.-H."/>
        </authorList>
    </citation>
    <scope>NUCLEOTIDE SEQUENCE [LARGE SCALE GENOMIC DNA]</scope>
    <source>
        <strain evidence="5">SH-1</strain>
    </source>
</reference>
<sequence>MPDDTLTPGPDTERAFRDALGCFGTGVTVVTTRTETGPLAMTANSFASVSIDPPLVLWCPARQSERHDLFTAAERFVIHVMAEDQQATAAHFARTGHDFSGIDWTGTADGPPHLAGALARFDCARSAVHDGGDHSIILGEVRRFWHRAGSGLMFKRGQYGGFAGPL</sequence>
<protein>
    <submittedName>
        <fullName evidence="4">Flavin reductase family protein</fullName>
    </submittedName>
</protein>
<name>A0A2S0MTC8_9RHOB</name>
<dbReference type="AlphaFoldDB" id="A0A2S0MTC8"/>
<evidence type="ECO:0000259" key="3">
    <source>
        <dbReference type="SMART" id="SM00903"/>
    </source>
</evidence>
<accession>A0A2S0MTC8</accession>
<dbReference type="RefSeq" id="WP_106473459.1">
    <property type="nucleotide sequence ID" value="NZ_CP027665.1"/>
</dbReference>
<comment type="similarity">
    <text evidence="1">Belongs to the non-flavoprotein flavin reductase family.</text>
</comment>
<dbReference type="InterPro" id="IPR012349">
    <property type="entry name" value="Split_barrel_FMN-bd"/>
</dbReference>
<dbReference type="SUPFAM" id="SSF50475">
    <property type="entry name" value="FMN-binding split barrel"/>
    <property type="match status" value="1"/>
</dbReference>
<dbReference type="Pfam" id="PF01613">
    <property type="entry name" value="Flavin_Reduct"/>
    <property type="match status" value="1"/>
</dbReference>
<evidence type="ECO:0000313" key="5">
    <source>
        <dbReference type="Proteomes" id="UP000237655"/>
    </source>
</evidence>
<proteinExistence type="inferred from homology"/>
<evidence type="ECO:0000256" key="1">
    <source>
        <dbReference type="ARBA" id="ARBA00008898"/>
    </source>
</evidence>
<dbReference type="Gene3D" id="2.30.110.10">
    <property type="entry name" value="Electron Transport, Fmn-binding Protein, Chain A"/>
    <property type="match status" value="1"/>
</dbReference>
<dbReference type="PANTHER" id="PTHR30466:SF11">
    <property type="entry name" value="FLAVIN-DEPENDENT MONOOXYGENASE, REDUCTASE SUBUNIT HSAB"/>
    <property type="match status" value="1"/>
</dbReference>
<dbReference type="KEGG" id="thas:C6Y53_16470"/>
<dbReference type="Proteomes" id="UP000237655">
    <property type="component" value="Chromosome"/>
</dbReference>
<dbReference type="InterPro" id="IPR050268">
    <property type="entry name" value="NADH-dep_flavin_reductase"/>
</dbReference>
<feature type="domain" description="Flavin reductase like" evidence="3">
    <location>
        <begin position="20"/>
        <end position="161"/>
    </location>
</feature>
<keyword evidence="5" id="KW-1185">Reference proteome</keyword>
<gene>
    <name evidence="4" type="ORF">C6Y53_16470</name>
</gene>
<evidence type="ECO:0000313" key="4">
    <source>
        <dbReference type="EMBL" id="AVO39149.1"/>
    </source>
</evidence>
<dbReference type="EMBL" id="CP027665">
    <property type="protein sequence ID" value="AVO39149.1"/>
    <property type="molecule type" value="Genomic_DNA"/>
</dbReference>
<dbReference type="PANTHER" id="PTHR30466">
    <property type="entry name" value="FLAVIN REDUCTASE"/>
    <property type="match status" value="1"/>
</dbReference>